<keyword evidence="5" id="KW-1185">Reference proteome</keyword>
<dbReference type="Pfam" id="PF11141">
    <property type="entry name" value="DUF2914"/>
    <property type="match status" value="1"/>
</dbReference>
<organism evidence="4 5">
    <name type="scientific">Pseudoalteromonas xiamenensis</name>
    <dbReference type="NCBI Taxonomy" id="882626"/>
    <lineage>
        <taxon>Bacteria</taxon>
        <taxon>Pseudomonadati</taxon>
        <taxon>Pseudomonadota</taxon>
        <taxon>Gammaproteobacteria</taxon>
        <taxon>Alteromonadales</taxon>
        <taxon>Pseudoalteromonadaceae</taxon>
        <taxon>Pseudoalteromonas</taxon>
    </lineage>
</organism>
<evidence type="ECO:0000259" key="3">
    <source>
        <dbReference type="Pfam" id="PF11141"/>
    </source>
</evidence>
<evidence type="ECO:0000313" key="4">
    <source>
        <dbReference type="EMBL" id="QTH70233.1"/>
    </source>
</evidence>
<accession>A0A975DEB5</accession>
<dbReference type="EMBL" id="CP072133">
    <property type="protein sequence ID" value="QTH70233.1"/>
    <property type="molecule type" value="Genomic_DNA"/>
</dbReference>
<name>A0A975DEB5_9GAMM</name>
<gene>
    <name evidence="4" type="ORF">J5O05_09295</name>
</gene>
<dbReference type="KEGG" id="pxi:J5O05_09295"/>
<reference evidence="4" key="1">
    <citation type="submission" date="2021-03" db="EMBL/GenBank/DDBJ databases">
        <title>Complete Genome of Pseudoalteromonas xiamenensis STKMTI.2, a new potential marine bacterium producing anti-Vibrio compounds.</title>
        <authorList>
            <person name="Handayani D.P."/>
            <person name="Isnansetyo A."/>
            <person name="Istiqomah I."/>
            <person name="Jumina J."/>
        </authorList>
    </citation>
    <scope>NUCLEOTIDE SEQUENCE</scope>
    <source>
        <strain evidence="4">STKMTI.2</strain>
    </source>
</reference>
<keyword evidence="2" id="KW-1133">Transmembrane helix</keyword>
<feature type="compositionally biased region" description="Polar residues" evidence="1">
    <location>
        <begin position="139"/>
        <end position="165"/>
    </location>
</feature>
<dbReference type="InterPro" id="IPR022606">
    <property type="entry name" value="DUF2914"/>
</dbReference>
<protein>
    <submittedName>
        <fullName evidence="4">DUF2914 domain-containing protein</fullName>
    </submittedName>
</protein>
<keyword evidence="2" id="KW-0812">Transmembrane</keyword>
<dbReference type="Proteomes" id="UP000664904">
    <property type="component" value="Chromosome"/>
</dbReference>
<keyword evidence="2" id="KW-0472">Membrane</keyword>
<feature type="domain" description="DUF2914" evidence="3">
    <location>
        <begin position="229"/>
        <end position="289"/>
    </location>
</feature>
<sequence length="294" mass="32157">MTQKLVIRTKTNVAASQPPVEAVSYEWHWRRIWAALLSFGLLIGAGGYALLLSVNADELTPENRVETQHSALDLAQASDSLEQDAELDNVSVADEDDTANTEVVTIDKAVFDEDTSTSEPSDVLQDELGEEPAAPSLVSIDNGNETPSNQIESADSPTDVNDPAQFSSDATVATLAVGAQIDTSKVSRAVLTTGVIDREPVDVLKTDVSNSQFSDKLYFFTEVKALQGTTIHHVWYFQDVIMADIPLSISATRFRTYSLKHVLPEQLGDWRIDVVKETGELIAQKQFRIHAAQP</sequence>
<feature type="region of interest" description="Disordered" evidence="1">
    <location>
        <begin position="107"/>
        <end position="126"/>
    </location>
</feature>
<dbReference type="AlphaFoldDB" id="A0A975DEB5"/>
<evidence type="ECO:0000256" key="1">
    <source>
        <dbReference type="SAM" id="MobiDB-lite"/>
    </source>
</evidence>
<evidence type="ECO:0000256" key="2">
    <source>
        <dbReference type="SAM" id="Phobius"/>
    </source>
</evidence>
<feature type="transmembrane region" description="Helical" evidence="2">
    <location>
        <begin position="32"/>
        <end position="54"/>
    </location>
</feature>
<dbReference type="RefSeq" id="WP_208841829.1">
    <property type="nucleotide sequence ID" value="NZ_CP072133.1"/>
</dbReference>
<evidence type="ECO:0000313" key="5">
    <source>
        <dbReference type="Proteomes" id="UP000664904"/>
    </source>
</evidence>
<feature type="region of interest" description="Disordered" evidence="1">
    <location>
        <begin position="134"/>
        <end position="165"/>
    </location>
</feature>
<proteinExistence type="predicted"/>